<name>A0A3B0K5S0_DROGU</name>
<accession>A0A3B0K5S0</accession>
<protein>
    <submittedName>
        <fullName evidence="2">Uncharacterized protein</fullName>
    </submittedName>
</protein>
<feature type="compositionally biased region" description="Basic and acidic residues" evidence="1">
    <location>
        <begin position="342"/>
        <end position="353"/>
    </location>
</feature>
<feature type="compositionally biased region" description="Polar residues" evidence="1">
    <location>
        <begin position="596"/>
        <end position="613"/>
    </location>
</feature>
<feature type="compositionally biased region" description="Low complexity" evidence="1">
    <location>
        <begin position="555"/>
        <end position="567"/>
    </location>
</feature>
<feature type="compositionally biased region" description="Basic residues" evidence="1">
    <location>
        <begin position="643"/>
        <end position="667"/>
    </location>
</feature>
<dbReference type="Proteomes" id="UP000268350">
    <property type="component" value="Unassembled WGS sequence"/>
</dbReference>
<feature type="region of interest" description="Disordered" evidence="1">
    <location>
        <begin position="205"/>
        <end position="234"/>
    </location>
</feature>
<reference evidence="3" key="1">
    <citation type="submission" date="2018-01" db="EMBL/GenBank/DDBJ databases">
        <authorList>
            <person name="Alioto T."/>
            <person name="Alioto T."/>
        </authorList>
    </citation>
    <scope>NUCLEOTIDE SEQUENCE [LARGE SCALE GENOMIC DNA]</scope>
</reference>
<feature type="compositionally biased region" description="Acidic residues" evidence="1">
    <location>
        <begin position="354"/>
        <end position="363"/>
    </location>
</feature>
<dbReference type="AlphaFoldDB" id="A0A3B0K5S0"/>
<dbReference type="OMA" id="KNHEVNG"/>
<dbReference type="EMBL" id="OUUW01000022">
    <property type="protein sequence ID" value="SPP89544.1"/>
    <property type="molecule type" value="Genomic_DNA"/>
</dbReference>
<feature type="compositionally biased region" description="Basic and acidic residues" evidence="1">
    <location>
        <begin position="270"/>
        <end position="279"/>
    </location>
</feature>
<gene>
    <name evidence="2" type="ORF">DGUA_6G020144</name>
</gene>
<evidence type="ECO:0000313" key="3">
    <source>
        <dbReference type="Proteomes" id="UP000268350"/>
    </source>
</evidence>
<sequence>MSKESENFFNKFVSAAPKKQRSVPLITPKNHEVNGKIFINTNKGKNTLKETVAADKIVAHRDDMEIGKLWQMAGRKERKEYRDKMDETQRQTRSNKAMDKFDCVAVKMAHVQAEIQPQFRKIEQTQQADSKDLNQHHKCAQMEVGDSEELIPYVPEFLTNKKEAVLEAQKAKTVVIEQSIECFKDRKDCPEFNQQQQNNANFLKEKVESDESDESEDIKQLPSKKNLQEASGIEENESADFIKGYLTLTEKVNQVKEQTTVESIALEEGEVSRDSEPTIKSKQKQNPQPIGDCADFKVSRDSDKSKPSTNFKQEKHQLQISDCQEGAAGRNLKQSKISKKFNQKEKPQSIGDREEGEVPSDDDSFCKPDKGNDAKGNTCYQMFERKQLTKTVPRGASVSGNYFLGLVPPALIPVIHYEKSDAEPFFLQQRPLMRIGPLLRTPLFIKALPFGMEEVKQRQELVTHRTTNTVGISITWKSKSNSLSPTKERDLSSRNSHKKTHSGGFSPVSRKKTHSQPVPGNKTQSPAVTANMTQSPPATLQKPDSLPVTLKRSGSRSGLSPSVSPPRYIRHLGSLKAVTKRRRSRSSSRDCRAENQRYQSTRPSPRPAHSTSRISDRRLSYRIGSPHSSNRRSASRRSPSPPKSRRSPSRLSMRRPSHSRAHMHPMSRRSPGPPKRLRSPSRPIQRRCPSPPIRHRTYNAPKQFPAILRSKPKRNGIVERRLRSVSPMLPRKRKLIASSSSSNDTTLKGSPPEVRPTQKMPRKLVLQLKLARLNKQIGDAKRLRQLKMKLAAKMKAES</sequence>
<feature type="compositionally biased region" description="Basic and acidic residues" evidence="1">
    <location>
        <begin position="294"/>
        <end position="317"/>
    </location>
</feature>
<organism evidence="2 3">
    <name type="scientific">Drosophila guanche</name>
    <name type="common">Fruit fly</name>
    <dbReference type="NCBI Taxonomy" id="7266"/>
    <lineage>
        <taxon>Eukaryota</taxon>
        <taxon>Metazoa</taxon>
        <taxon>Ecdysozoa</taxon>
        <taxon>Arthropoda</taxon>
        <taxon>Hexapoda</taxon>
        <taxon>Insecta</taxon>
        <taxon>Pterygota</taxon>
        <taxon>Neoptera</taxon>
        <taxon>Endopterygota</taxon>
        <taxon>Diptera</taxon>
        <taxon>Brachycera</taxon>
        <taxon>Muscomorpha</taxon>
        <taxon>Ephydroidea</taxon>
        <taxon>Drosophilidae</taxon>
        <taxon>Drosophila</taxon>
        <taxon>Sophophora</taxon>
    </lineage>
</organism>
<evidence type="ECO:0000256" key="1">
    <source>
        <dbReference type="SAM" id="MobiDB-lite"/>
    </source>
</evidence>
<feature type="compositionally biased region" description="Polar residues" evidence="1">
    <location>
        <begin position="737"/>
        <end position="748"/>
    </location>
</feature>
<feature type="region of interest" description="Disordered" evidence="1">
    <location>
        <begin position="479"/>
        <end position="703"/>
    </location>
</feature>
<feature type="region of interest" description="Disordered" evidence="1">
    <location>
        <begin position="736"/>
        <end position="758"/>
    </location>
</feature>
<dbReference type="STRING" id="7266.A0A3B0K5S0"/>
<feature type="compositionally biased region" description="Polar residues" evidence="1">
    <location>
        <begin position="515"/>
        <end position="538"/>
    </location>
</feature>
<evidence type="ECO:0000313" key="2">
    <source>
        <dbReference type="EMBL" id="SPP89544.1"/>
    </source>
</evidence>
<feature type="region of interest" description="Disordered" evidence="1">
    <location>
        <begin position="266"/>
        <end position="370"/>
    </location>
</feature>
<dbReference type="OrthoDB" id="10656713at2759"/>
<proteinExistence type="predicted"/>
<keyword evidence="3" id="KW-1185">Reference proteome</keyword>